<dbReference type="EMBL" id="JBBUTG010000010">
    <property type="protein sequence ID" value="MEK8032507.1"/>
    <property type="molecule type" value="Genomic_DNA"/>
</dbReference>
<reference evidence="2 3" key="1">
    <citation type="submission" date="2024-04" db="EMBL/GenBank/DDBJ databases">
        <title>Novel species of the genus Ideonella isolated from streams.</title>
        <authorList>
            <person name="Lu H."/>
        </authorList>
    </citation>
    <scope>NUCLEOTIDE SEQUENCE [LARGE SCALE GENOMIC DNA]</scope>
    <source>
        <strain evidence="2 3">DXS29W</strain>
    </source>
</reference>
<proteinExistence type="predicted"/>
<keyword evidence="3" id="KW-1185">Reference proteome</keyword>
<evidence type="ECO:0000313" key="3">
    <source>
        <dbReference type="Proteomes" id="UP001371218"/>
    </source>
</evidence>
<dbReference type="Gene3D" id="3.40.30.10">
    <property type="entry name" value="Glutaredoxin"/>
    <property type="match status" value="1"/>
</dbReference>
<dbReference type="PANTHER" id="PTHR44051:SF8">
    <property type="entry name" value="GLUTATHIONE S-TRANSFERASE GSTA"/>
    <property type="match status" value="1"/>
</dbReference>
<sequence>MTPTLYFSRNPNPRLAVAVARYLDAPVRFEWAAPLAPGQADRFRPLNPSLRLPILTEGDRSLWEADAIACRLSQITASNFWRIGDELPDMIRWISWSRDHFMRGCDMVHFERGTKLRYGLGPTDSALVDEGLGVFHASAGVLEAQLAHRDWLLPSGLSYADFRMATFLPFNDVADLPLAAYPRLAAWHDRLMALPAWSDPFAGLSAPELPAVPR</sequence>
<dbReference type="CDD" id="cd00570">
    <property type="entry name" value="GST_N_family"/>
    <property type="match status" value="1"/>
</dbReference>
<dbReference type="PANTHER" id="PTHR44051">
    <property type="entry name" value="GLUTATHIONE S-TRANSFERASE-RELATED"/>
    <property type="match status" value="1"/>
</dbReference>
<dbReference type="SUPFAM" id="SSF52833">
    <property type="entry name" value="Thioredoxin-like"/>
    <property type="match status" value="1"/>
</dbReference>
<evidence type="ECO:0000259" key="1">
    <source>
        <dbReference type="PROSITE" id="PS50405"/>
    </source>
</evidence>
<dbReference type="InterPro" id="IPR010987">
    <property type="entry name" value="Glutathione-S-Trfase_C-like"/>
</dbReference>
<dbReference type="InterPro" id="IPR036282">
    <property type="entry name" value="Glutathione-S-Trfase_C_sf"/>
</dbReference>
<accession>A0ABU9BUI7</accession>
<feature type="domain" description="GST C-terminal" evidence="1">
    <location>
        <begin position="83"/>
        <end position="211"/>
    </location>
</feature>
<evidence type="ECO:0000313" key="2">
    <source>
        <dbReference type="EMBL" id="MEK8032507.1"/>
    </source>
</evidence>
<dbReference type="InterPro" id="IPR036249">
    <property type="entry name" value="Thioredoxin-like_sf"/>
</dbReference>
<gene>
    <name evidence="2" type="ORF">AACH06_16910</name>
</gene>
<comment type="caution">
    <text evidence="2">The sequence shown here is derived from an EMBL/GenBank/DDBJ whole genome shotgun (WGS) entry which is preliminary data.</text>
</comment>
<dbReference type="SUPFAM" id="SSF47616">
    <property type="entry name" value="GST C-terminal domain-like"/>
    <property type="match status" value="1"/>
</dbReference>
<protein>
    <submittedName>
        <fullName evidence="2">Glutathione S-transferase family protein</fullName>
    </submittedName>
</protein>
<dbReference type="PROSITE" id="PS50405">
    <property type="entry name" value="GST_CTER"/>
    <property type="match status" value="1"/>
</dbReference>
<dbReference type="RefSeq" id="WP_341426920.1">
    <property type="nucleotide sequence ID" value="NZ_JBBUTG010000010.1"/>
</dbReference>
<dbReference type="Proteomes" id="UP001371218">
    <property type="component" value="Unassembled WGS sequence"/>
</dbReference>
<organism evidence="2 3">
    <name type="scientific">Ideonella lacteola</name>
    <dbReference type="NCBI Taxonomy" id="2984193"/>
    <lineage>
        <taxon>Bacteria</taxon>
        <taxon>Pseudomonadati</taxon>
        <taxon>Pseudomonadota</taxon>
        <taxon>Betaproteobacteria</taxon>
        <taxon>Burkholderiales</taxon>
        <taxon>Sphaerotilaceae</taxon>
        <taxon>Ideonella</taxon>
    </lineage>
</organism>
<name>A0ABU9BUI7_9BURK</name>
<dbReference type="Pfam" id="PF13410">
    <property type="entry name" value="GST_C_2"/>
    <property type="match status" value="1"/>
</dbReference>
<dbReference type="Gene3D" id="1.20.1050.10">
    <property type="match status" value="1"/>
</dbReference>